<gene>
    <name evidence="1" type="ORF">D0B03_02005</name>
</gene>
<dbReference type="RefSeq" id="WP_419354446.1">
    <property type="nucleotide sequence ID" value="NZ_CBCVRH010000008.1"/>
</dbReference>
<dbReference type="EMBL" id="AACSBQ010000005">
    <property type="protein sequence ID" value="EAL8903092.1"/>
    <property type="molecule type" value="Genomic_DNA"/>
</dbReference>
<sequence length="194" mass="22706">MMKARQMDLYKIAQSVFTEIEAEVNETTKWKSDSKYIKIRHLQIDKRGSFGERLIRDIFAKERNISLIYKDGDQGAWDIQINGIKIEIKTSSLDVNGKFQNESIKDTPECDYICFIGVAPNDLYMRLEKISTINFHLLHPRGERGTGVGYKWDFKPENMQKICTRKEVVDMFYKKMGINKKIIKKNLISPNYQP</sequence>
<organism evidence="1">
    <name type="scientific">Campylobacter upsaliensis</name>
    <dbReference type="NCBI Taxonomy" id="28080"/>
    <lineage>
        <taxon>Bacteria</taxon>
        <taxon>Pseudomonadati</taxon>
        <taxon>Campylobacterota</taxon>
        <taxon>Epsilonproteobacteria</taxon>
        <taxon>Campylobacterales</taxon>
        <taxon>Campylobacteraceae</taxon>
        <taxon>Campylobacter</taxon>
    </lineage>
</organism>
<protein>
    <recommendedName>
        <fullName evidence="2">Restriction endonuclease</fullName>
    </recommendedName>
</protein>
<reference evidence="1" key="1">
    <citation type="submission" date="2018-08" db="EMBL/GenBank/DDBJ databases">
        <authorList>
            <consortium name="PulseNet: The National Subtyping Network for Foodborne Disease Surveillance"/>
            <person name="Tarr C.L."/>
            <person name="Trees E."/>
            <person name="Katz L.S."/>
            <person name="Carleton-Romer H.A."/>
            <person name="Stroika S."/>
            <person name="Kucerova Z."/>
            <person name="Roache K.F."/>
            <person name="Sabol A.L."/>
            <person name="Besser J."/>
            <person name="Gerner-Smidt P."/>
        </authorList>
    </citation>
    <scope>NUCLEOTIDE SEQUENCE</scope>
    <source>
        <strain evidence="1">PNUSAC005770</strain>
    </source>
</reference>
<name>A0A5L8PDV7_CAMUP</name>
<evidence type="ECO:0000313" key="1">
    <source>
        <dbReference type="EMBL" id="EAL8903092.1"/>
    </source>
</evidence>
<proteinExistence type="predicted"/>
<dbReference type="AlphaFoldDB" id="A0A5L8PDV7"/>
<accession>A0A5L8PDV7</accession>
<evidence type="ECO:0008006" key="2">
    <source>
        <dbReference type="Google" id="ProtNLM"/>
    </source>
</evidence>
<comment type="caution">
    <text evidence="1">The sequence shown here is derived from an EMBL/GenBank/DDBJ whole genome shotgun (WGS) entry which is preliminary data.</text>
</comment>